<dbReference type="PANTHER" id="PTHR43736">
    <property type="entry name" value="ADP-RIBOSE PYROPHOSPHATASE"/>
    <property type="match status" value="1"/>
</dbReference>
<evidence type="ECO:0000256" key="1">
    <source>
        <dbReference type="ARBA" id="ARBA00022801"/>
    </source>
</evidence>
<feature type="domain" description="Nudix hydrolase" evidence="2">
    <location>
        <begin position="39"/>
        <end position="183"/>
    </location>
</feature>
<dbReference type="EMBL" id="LCUC01000067">
    <property type="protein sequence ID" value="KKY37813.1"/>
    <property type="molecule type" value="Genomic_DNA"/>
</dbReference>
<dbReference type="Gene3D" id="3.90.79.10">
    <property type="entry name" value="Nucleoside Triphosphate Pyrophosphohydrolase"/>
    <property type="match status" value="1"/>
</dbReference>
<dbReference type="STRING" id="1214573.A0A0G2HSK0"/>
<dbReference type="AlphaFoldDB" id="A0A0G2HSK0"/>
<evidence type="ECO:0000313" key="4">
    <source>
        <dbReference type="Proteomes" id="UP000034680"/>
    </source>
</evidence>
<dbReference type="PANTHER" id="PTHR43736:SF1">
    <property type="entry name" value="DIHYDRONEOPTERIN TRIPHOSPHATE DIPHOSPHATASE"/>
    <property type="match status" value="1"/>
</dbReference>
<evidence type="ECO:0000259" key="2">
    <source>
        <dbReference type="PROSITE" id="PS51462"/>
    </source>
</evidence>
<organism evidence="3 4">
    <name type="scientific">Diaporthe ampelina</name>
    <dbReference type="NCBI Taxonomy" id="1214573"/>
    <lineage>
        <taxon>Eukaryota</taxon>
        <taxon>Fungi</taxon>
        <taxon>Dikarya</taxon>
        <taxon>Ascomycota</taxon>
        <taxon>Pezizomycotina</taxon>
        <taxon>Sordariomycetes</taxon>
        <taxon>Sordariomycetidae</taxon>
        <taxon>Diaporthales</taxon>
        <taxon>Diaporthaceae</taxon>
        <taxon>Diaporthe</taxon>
    </lineage>
</organism>
<proteinExistence type="predicted"/>
<dbReference type="InterPro" id="IPR020084">
    <property type="entry name" value="NUDIX_hydrolase_CS"/>
</dbReference>
<dbReference type="Pfam" id="PF00293">
    <property type="entry name" value="NUDIX"/>
    <property type="match status" value="1"/>
</dbReference>
<name>A0A0G2HSK0_9PEZI</name>
<evidence type="ECO:0000313" key="3">
    <source>
        <dbReference type="EMBL" id="KKY37813.1"/>
    </source>
</evidence>
<dbReference type="GO" id="GO:0016787">
    <property type="term" value="F:hydrolase activity"/>
    <property type="evidence" value="ECO:0007669"/>
    <property type="project" value="UniProtKB-KW"/>
</dbReference>
<keyword evidence="1" id="KW-0378">Hydrolase</keyword>
<dbReference type="Proteomes" id="UP000034680">
    <property type="component" value="Unassembled WGS sequence"/>
</dbReference>
<protein>
    <submittedName>
        <fullName evidence="3">Putative nudix domain protein</fullName>
    </submittedName>
</protein>
<dbReference type="OrthoDB" id="276276at2759"/>
<dbReference type="InterPro" id="IPR015797">
    <property type="entry name" value="NUDIX_hydrolase-like_dom_sf"/>
</dbReference>
<dbReference type="PROSITE" id="PS51462">
    <property type="entry name" value="NUDIX"/>
    <property type="match status" value="1"/>
</dbReference>
<comment type="caution">
    <text evidence="3">The sequence shown here is derived from an EMBL/GenBank/DDBJ whole genome shotgun (WGS) entry which is preliminary data.</text>
</comment>
<sequence>MVPPPPPPADFTVDPSLSGYDVLFHDYLDKLNETAAPKLEGLATGAVVFSTHHPAEEPDRVLLVQRASHDSMPNRWEIPGGAVDADETVLGGLAREVWEESGLKVRRFTASVSSGEGLAAGAVFRTTRGRFIFKLTFVVEVDGSAAVTLDPHEHQDYVWATEEECRAKLVQRSAEGKGPTDLVFTTAAQEEAVMRAFETRRKGRAERAVSLQKDDVLH</sequence>
<reference evidence="3 4" key="1">
    <citation type="submission" date="2015-05" db="EMBL/GenBank/DDBJ databases">
        <title>Distinctive expansion of gene families associated with plant cell wall degradation and secondary metabolism in the genomes of grapevine trunk pathogens.</title>
        <authorList>
            <person name="Lawrence D.P."/>
            <person name="Travadon R."/>
            <person name="Rolshausen P.E."/>
            <person name="Baumgartner K."/>
        </authorList>
    </citation>
    <scope>NUCLEOTIDE SEQUENCE [LARGE SCALE GENOMIC DNA]</scope>
    <source>
        <strain evidence="3">DA912</strain>
    </source>
</reference>
<dbReference type="InterPro" id="IPR000086">
    <property type="entry name" value="NUDIX_hydrolase_dom"/>
</dbReference>
<reference evidence="3 4" key="2">
    <citation type="submission" date="2015-05" db="EMBL/GenBank/DDBJ databases">
        <authorList>
            <person name="Morales-Cruz A."/>
            <person name="Amrine K.C."/>
            <person name="Cantu D."/>
        </authorList>
    </citation>
    <scope>NUCLEOTIDE SEQUENCE [LARGE SCALE GENOMIC DNA]</scope>
    <source>
        <strain evidence="3">DA912</strain>
    </source>
</reference>
<keyword evidence="4" id="KW-1185">Reference proteome</keyword>
<dbReference type="SUPFAM" id="SSF55811">
    <property type="entry name" value="Nudix"/>
    <property type="match status" value="1"/>
</dbReference>
<accession>A0A0G2HSK0</accession>
<gene>
    <name evidence="3" type="ORF">UCDDA912_g02158</name>
</gene>
<dbReference type="PROSITE" id="PS00893">
    <property type="entry name" value="NUDIX_BOX"/>
    <property type="match status" value="1"/>
</dbReference>